<dbReference type="Pfam" id="PF04827">
    <property type="entry name" value="Plant_tran"/>
    <property type="match status" value="2"/>
</dbReference>
<feature type="non-terminal residue" evidence="1">
    <location>
        <position position="1"/>
    </location>
</feature>
<keyword evidence="2" id="KW-1185">Reference proteome</keyword>
<dbReference type="Proteomes" id="UP000324897">
    <property type="component" value="Unassembled WGS sequence"/>
</dbReference>
<organism evidence="1 2">
    <name type="scientific">Eragrostis curvula</name>
    <name type="common">weeping love grass</name>
    <dbReference type="NCBI Taxonomy" id="38414"/>
    <lineage>
        <taxon>Eukaryota</taxon>
        <taxon>Viridiplantae</taxon>
        <taxon>Streptophyta</taxon>
        <taxon>Embryophyta</taxon>
        <taxon>Tracheophyta</taxon>
        <taxon>Spermatophyta</taxon>
        <taxon>Magnoliopsida</taxon>
        <taxon>Liliopsida</taxon>
        <taxon>Poales</taxon>
        <taxon>Poaceae</taxon>
        <taxon>PACMAD clade</taxon>
        <taxon>Chloridoideae</taxon>
        <taxon>Eragrostideae</taxon>
        <taxon>Eragrostidinae</taxon>
        <taxon>Eragrostis</taxon>
    </lineage>
</organism>
<dbReference type="InterPro" id="IPR006912">
    <property type="entry name" value="Harbinger_derived_prot"/>
</dbReference>
<dbReference type="PANTHER" id="PTHR47150:SF7">
    <property type="entry name" value="NUCLEASE"/>
    <property type="match status" value="1"/>
</dbReference>
<proteinExistence type="predicted"/>
<evidence type="ECO:0000313" key="1">
    <source>
        <dbReference type="EMBL" id="TVU00576.1"/>
    </source>
</evidence>
<protein>
    <recommendedName>
        <fullName evidence="3">DDE Tnp4 domain-containing protein</fullName>
    </recommendedName>
</protein>
<name>A0A5J9SNK5_9POAL</name>
<sequence>MFIKSVVGIFGEQYLRAPNEEDTARLKQMGEELGFPGMLGSIDCMHWRWHKCPTAWHAEKAPQVNYEVNGHQYDMPYYLADGIYPSWSTFVKTISKPVGNKKMNFAKTQESIREGVERAFGVLQARWAIVRGPARFWDQQTLLYIMIACIIMHNMILEDERGQDVDFIYETEGTRVPEVQPETNEDRLKKFLEVHKKITNKEEHHQLWEDLVEHLWQRLGQRVDP</sequence>
<dbReference type="Gramene" id="TVU00576">
    <property type="protein sequence ID" value="TVU00576"/>
    <property type="gene ID" value="EJB05_53987"/>
</dbReference>
<gene>
    <name evidence="1" type="ORF">EJB05_53987</name>
</gene>
<dbReference type="AlphaFoldDB" id="A0A5J9SNK5"/>
<dbReference type="OrthoDB" id="768057at2759"/>
<accession>A0A5J9SNK5</accession>
<comment type="caution">
    <text evidence="1">The sequence shown here is derived from an EMBL/GenBank/DDBJ whole genome shotgun (WGS) entry which is preliminary data.</text>
</comment>
<reference evidence="1 2" key="1">
    <citation type="journal article" date="2019" name="Sci. Rep.">
        <title>A high-quality genome of Eragrostis curvula grass provides insights into Poaceae evolution and supports new strategies to enhance forage quality.</title>
        <authorList>
            <person name="Carballo J."/>
            <person name="Santos B.A.C.M."/>
            <person name="Zappacosta D."/>
            <person name="Garbus I."/>
            <person name="Selva J.P."/>
            <person name="Gallo C.A."/>
            <person name="Diaz A."/>
            <person name="Albertini E."/>
            <person name="Caccamo M."/>
            <person name="Echenique V."/>
        </authorList>
    </citation>
    <scope>NUCLEOTIDE SEQUENCE [LARGE SCALE GENOMIC DNA]</scope>
    <source>
        <strain evidence="2">cv. Victoria</strain>
        <tissue evidence="1">Leaf</tissue>
    </source>
</reference>
<evidence type="ECO:0008006" key="3">
    <source>
        <dbReference type="Google" id="ProtNLM"/>
    </source>
</evidence>
<dbReference type="EMBL" id="RWGY01000570">
    <property type="protein sequence ID" value="TVU00576.1"/>
    <property type="molecule type" value="Genomic_DNA"/>
</dbReference>
<dbReference type="PANTHER" id="PTHR47150">
    <property type="entry name" value="OS12G0169200 PROTEIN"/>
    <property type="match status" value="1"/>
</dbReference>
<evidence type="ECO:0000313" key="2">
    <source>
        <dbReference type="Proteomes" id="UP000324897"/>
    </source>
</evidence>